<reference evidence="4 5" key="1">
    <citation type="journal article" date="2024" name="BMC Genomics">
        <title>De novo assembly and annotation of Popillia japonica's genome with initial clues to its potential as an invasive pest.</title>
        <authorList>
            <person name="Cucini C."/>
            <person name="Boschi S."/>
            <person name="Funari R."/>
            <person name="Cardaioli E."/>
            <person name="Iannotti N."/>
            <person name="Marturano G."/>
            <person name="Paoli F."/>
            <person name="Bruttini M."/>
            <person name="Carapelli A."/>
            <person name="Frati F."/>
            <person name="Nardi F."/>
        </authorList>
    </citation>
    <scope>NUCLEOTIDE SEQUENCE [LARGE SCALE GENOMIC DNA]</scope>
    <source>
        <strain evidence="4">DMR45628</strain>
    </source>
</reference>
<keyword evidence="2" id="KW-0472">Membrane</keyword>
<feature type="transmembrane region" description="Helical" evidence="2">
    <location>
        <begin position="157"/>
        <end position="179"/>
    </location>
</feature>
<evidence type="ECO:0000256" key="1">
    <source>
        <dbReference type="SAM" id="MobiDB-lite"/>
    </source>
</evidence>
<evidence type="ECO:0008006" key="6">
    <source>
        <dbReference type="Google" id="ProtNLM"/>
    </source>
</evidence>
<evidence type="ECO:0000256" key="2">
    <source>
        <dbReference type="SAM" id="Phobius"/>
    </source>
</evidence>
<proteinExistence type="predicted"/>
<gene>
    <name evidence="4" type="ORF">QE152_g10362</name>
</gene>
<keyword evidence="3" id="KW-0732">Signal</keyword>
<name>A0AAW1LVI0_POPJA</name>
<feature type="chain" id="PRO_5043463722" description="EB domain-containing protein" evidence="3">
    <location>
        <begin position="24"/>
        <end position="294"/>
    </location>
</feature>
<comment type="caution">
    <text evidence="4">The sequence shown here is derived from an EMBL/GenBank/DDBJ whole genome shotgun (WGS) entry which is preliminary data.</text>
</comment>
<dbReference type="EMBL" id="JASPKY010000094">
    <property type="protein sequence ID" value="KAK9737860.1"/>
    <property type="molecule type" value="Genomic_DNA"/>
</dbReference>
<dbReference type="Proteomes" id="UP001458880">
    <property type="component" value="Unassembled WGS sequence"/>
</dbReference>
<organism evidence="4 5">
    <name type="scientific">Popillia japonica</name>
    <name type="common">Japanese beetle</name>
    <dbReference type="NCBI Taxonomy" id="7064"/>
    <lineage>
        <taxon>Eukaryota</taxon>
        <taxon>Metazoa</taxon>
        <taxon>Ecdysozoa</taxon>
        <taxon>Arthropoda</taxon>
        <taxon>Hexapoda</taxon>
        <taxon>Insecta</taxon>
        <taxon>Pterygota</taxon>
        <taxon>Neoptera</taxon>
        <taxon>Endopterygota</taxon>
        <taxon>Coleoptera</taxon>
        <taxon>Polyphaga</taxon>
        <taxon>Scarabaeiformia</taxon>
        <taxon>Scarabaeidae</taxon>
        <taxon>Rutelinae</taxon>
        <taxon>Popillia</taxon>
    </lineage>
</organism>
<keyword evidence="2" id="KW-0812">Transmembrane</keyword>
<sequence length="294" mass="32484">MIVAGWQELLLVSLALFGALADAQQETEAAATTFSSQSPSPIVNIVDVVIRGTKKFGDRCNDSAQCGFDGSFCNGGMCMCIEDLPITNHIDKCGKEARINESCFFTEQCEVLTSRTVCRDGFCSCRFEQQAFLKPDGNYECRTIQYVVQTERYTDPAMIGILVAMFLMFIIICIVLRLFSRARWRENRTIFNTPNPRLMNVSLLRDSKLLHQERRGSRSSARGPSRQPSMASLRAHSPNSQGSRRGSKGSSSASATSMRSSRSITGSTQLNSQSAFVIVCSSCSIVWKAKNVYA</sequence>
<feature type="compositionally biased region" description="Low complexity" evidence="1">
    <location>
        <begin position="218"/>
        <end position="229"/>
    </location>
</feature>
<feature type="region of interest" description="Disordered" evidence="1">
    <location>
        <begin position="211"/>
        <end position="266"/>
    </location>
</feature>
<keyword evidence="2" id="KW-1133">Transmembrane helix</keyword>
<evidence type="ECO:0000256" key="3">
    <source>
        <dbReference type="SAM" id="SignalP"/>
    </source>
</evidence>
<keyword evidence="5" id="KW-1185">Reference proteome</keyword>
<feature type="compositionally biased region" description="Low complexity" evidence="1">
    <location>
        <begin position="240"/>
        <end position="263"/>
    </location>
</feature>
<accession>A0AAW1LVI0</accession>
<evidence type="ECO:0000313" key="4">
    <source>
        <dbReference type="EMBL" id="KAK9737860.1"/>
    </source>
</evidence>
<dbReference type="AlphaFoldDB" id="A0AAW1LVI0"/>
<protein>
    <recommendedName>
        <fullName evidence="6">EB domain-containing protein</fullName>
    </recommendedName>
</protein>
<evidence type="ECO:0000313" key="5">
    <source>
        <dbReference type="Proteomes" id="UP001458880"/>
    </source>
</evidence>
<feature type="signal peptide" evidence="3">
    <location>
        <begin position="1"/>
        <end position="23"/>
    </location>
</feature>